<feature type="transmembrane region" description="Helical" evidence="2">
    <location>
        <begin position="12"/>
        <end position="30"/>
    </location>
</feature>
<evidence type="ECO:0000313" key="5">
    <source>
        <dbReference type="Proteomes" id="UP000194420"/>
    </source>
</evidence>
<keyword evidence="4" id="KW-0540">Nuclease</keyword>
<sequence length="346" mass="38366">MTSSGNRHWPSAILLALALIQLLATFVSLVQTNRGLVRILDFVREPSIYLSALFVILALLLAKRHRWLIVGLAVLSAAINLYRIWPYSMLAESELPLPDDVDGMSCMRVLSFNVLQPNDKYDAVAAMIDREDPDVLLLMETNQAWVDALRPQLARYPFQLIEPLENTYGMTFATRMRVERANMVANTSSNTPTLYATLNTGDGARFELIGLHPRPPLPGESTETRDANIARAGSKTPEELDNVLAIGDFNDVPWSRTTQNFVAEGGYLDPRVGRGSFATFPARYALLGWPLDQLFVKNGVKVESFRLLDDDTGSDHLALRADVCAGPEFDTTPTTTPDAAPIMDRE</sequence>
<feature type="transmembrane region" description="Helical" evidence="2">
    <location>
        <begin position="42"/>
        <end position="61"/>
    </location>
</feature>
<feature type="transmembrane region" description="Helical" evidence="2">
    <location>
        <begin position="67"/>
        <end position="85"/>
    </location>
</feature>
<proteinExistence type="predicted"/>
<keyword evidence="2" id="KW-0812">Transmembrane</keyword>
<evidence type="ECO:0000259" key="3">
    <source>
        <dbReference type="Pfam" id="PF03372"/>
    </source>
</evidence>
<dbReference type="RefSeq" id="WP_086437443.1">
    <property type="nucleotide sequence ID" value="NZ_FXWG01000002.1"/>
</dbReference>
<dbReference type="AlphaFoldDB" id="A0A1Y6F9C5"/>
<dbReference type="OrthoDB" id="9796594at2"/>
<keyword evidence="5" id="KW-1185">Reference proteome</keyword>
<keyword evidence="2" id="KW-1133">Transmembrane helix</keyword>
<keyword evidence="2" id="KW-0472">Membrane</keyword>
<accession>A0A1Y6F9C5</accession>
<dbReference type="GO" id="GO:0004527">
    <property type="term" value="F:exonuclease activity"/>
    <property type="evidence" value="ECO:0007669"/>
    <property type="project" value="UniProtKB-KW"/>
</dbReference>
<evidence type="ECO:0000256" key="1">
    <source>
        <dbReference type="SAM" id="MobiDB-lite"/>
    </source>
</evidence>
<reference evidence="5" key="1">
    <citation type="submission" date="2017-04" db="EMBL/GenBank/DDBJ databases">
        <authorList>
            <person name="Varghese N."/>
            <person name="Submissions S."/>
        </authorList>
    </citation>
    <scope>NUCLEOTIDE SEQUENCE [LARGE SCALE GENOMIC DNA]</scope>
</reference>
<evidence type="ECO:0000313" key="4">
    <source>
        <dbReference type="EMBL" id="SMQ69342.1"/>
    </source>
</evidence>
<evidence type="ECO:0000256" key="2">
    <source>
        <dbReference type="SAM" id="Phobius"/>
    </source>
</evidence>
<name>A0A1Y6F9C5_9SPHN</name>
<dbReference type="InterPro" id="IPR036691">
    <property type="entry name" value="Endo/exonu/phosph_ase_sf"/>
</dbReference>
<protein>
    <submittedName>
        <fullName evidence="4">Uncharacterized conserved protein YafD, endonuclease/exonuclease/phosphatase (EEP) superfamily</fullName>
    </submittedName>
</protein>
<feature type="region of interest" description="Disordered" evidence="1">
    <location>
        <begin position="327"/>
        <end position="346"/>
    </location>
</feature>
<feature type="domain" description="Endonuclease/exonuclease/phosphatase" evidence="3">
    <location>
        <begin position="110"/>
        <end position="316"/>
    </location>
</feature>
<dbReference type="Pfam" id="PF03372">
    <property type="entry name" value="Exo_endo_phos"/>
    <property type="match status" value="1"/>
</dbReference>
<keyword evidence="4" id="KW-0378">Hydrolase</keyword>
<organism evidence="4 5">
    <name type="scientific">Altererythrobacter xiamenensis</name>
    <dbReference type="NCBI Taxonomy" id="1316679"/>
    <lineage>
        <taxon>Bacteria</taxon>
        <taxon>Pseudomonadati</taxon>
        <taxon>Pseudomonadota</taxon>
        <taxon>Alphaproteobacteria</taxon>
        <taxon>Sphingomonadales</taxon>
        <taxon>Erythrobacteraceae</taxon>
        <taxon>Altererythrobacter</taxon>
    </lineage>
</organism>
<dbReference type="SUPFAM" id="SSF56219">
    <property type="entry name" value="DNase I-like"/>
    <property type="match status" value="1"/>
</dbReference>
<dbReference type="GO" id="GO:0004519">
    <property type="term" value="F:endonuclease activity"/>
    <property type="evidence" value="ECO:0007669"/>
    <property type="project" value="UniProtKB-KW"/>
</dbReference>
<feature type="compositionally biased region" description="Low complexity" evidence="1">
    <location>
        <begin position="330"/>
        <end position="346"/>
    </location>
</feature>
<dbReference type="EMBL" id="FXWG01000002">
    <property type="protein sequence ID" value="SMQ69342.1"/>
    <property type="molecule type" value="Genomic_DNA"/>
</dbReference>
<keyword evidence="4" id="KW-0255">Endonuclease</keyword>
<dbReference type="Proteomes" id="UP000194420">
    <property type="component" value="Unassembled WGS sequence"/>
</dbReference>
<gene>
    <name evidence="4" type="ORF">SAMN06297468_1543</name>
</gene>
<dbReference type="InterPro" id="IPR005135">
    <property type="entry name" value="Endo/exonuclease/phosphatase"/>
</dbReference>
<dbReference type="Gene3D" id="3.60.10.10">
    <property type="entry name" value="Endonuclease/exonuclease/phosphatase"/>
    <property type="match status" value="1"/>
</dbReference>
<keyword evidence="4" id="KW-0269">Exonuclease</keyword>